<keyword evidence="3" id="KW-1185">Reference proteome</keyword>
<dbReference type="AlphaFoldDB" id="A0ABD0VDS4"/>
<evidence type="ECO:0000256" key="1">
    <source>
        <dbReference type="SAM" id="MobiDB-lite"/>
    </source>
</evidence>
<evidence type="ECO:0000313" key="2">
    <source>
        <dbReference type="EMBL" id="KAL0922846.1"/>
    </source>
</evidence>
<proteinExistence type="predicted"/>
<dbReference type="Proteomes" id="UP001552299">
    <property type="component" value="Unassembled WGS sequence"/>
</dbReference>
<name>A0ABD0VDS4_DENTH</name>
<gene>
    <name evidence="2" type="ORF">M5K25_006873</name>
</gene>
<comment type="caution">
    <text evidence="2">The sequence shown here is derived from an EMBL/GenBank/DDBJ whole genome shotgun (WGS) entry which is preliminary data.</text>
</comment>
<dbReference type="EMBL" id="JANQDX010000006">
    <property type="protein sequence ID" value="KAL0922846.1"/>
    <property type="molecule type" value="Genomic_DNA"/>
</dbReference>
<feature type="compositionally biased region" description="Basic residues" evidence="1">
    <location>
        <begin position="35"/>
        <end position="47"/>
    </location>
</feature>
<protein>
    <submittedName>
        <fullName evidence="2">Uncharacterized protein</fullName>
    </submittedName>
</protein>
<feature type="region of interest" description="Disordered" evidence="1">
    <location>
        <begin position="1"/>
        <end position="53"/>
    </location>
</feature>
<feature type="region of interest" description="Disordered" evidence="1">
    <location>
        <begin position="139"/>
        <end position="191"/>
    </location>
</feature>
<feature type="compositionally biased region" description="Basic residues" evidence="1">
    <location>
        <begin position="152"/>
        <end position="162"/>
    </location>
</feature>
<reference evidence="2 3" key="1">
    <citation type="journal article" date="2024" name="Plant Biotechnol. J.">
        <title>Dendrobium thyrsiflorum genome and its molecular insights into genes involved in important horticultural traits.</title>
        <authorList>
            <person name="Chen B."/>
            <person name="Wang J.Y."/>
            <person name="Zheng P.J."/>
            <person name="Li K.L."/>
            <person name="Liang Y.M."/>
            <person name="Chen X.F."/>
            <person name="Zhang C."/>
            <person name="Zhao X."/>
            <person name="He X."/>
            <person name="Zhang G.Q."/>
            <person name="Liu Z.J."/>
            <person name="Xu Q."/>
        </authorList>
    </citation>
    <scope>NUCLEOTIDE SEQUENCE [LARGE SCALE GENOMIC DNA]</scope>
    <source>
        <strain evidence="2">GZMU011</strain>
    </source>
</reference>
<sequence>MESPIEPVLDIKGLPKVQASVPKQHPGQASSSKFSKVKSTKKKTKLKKPNEKKTVTQRVIDNLEEYYQTARRPIKLANFMSGLKIDEAEEADEDPLPIENCRVISLTPMALTKEKCTGEIIVEFCIVASSMDYSSEDDLYFPEEGESDPKKREKKQVGRKKASPTLPKAAIVPKERKHIPHLDSDTEEDDVTPAKSRGCVFSRIINSLSVSDSVLVVTPVPLQYFKEIIPREVYKVEELTTRYLPPLEKETKPGNILYSVGKHEEENHDWYYKFVNSDELFPTRLPRFNARGI</sequence>
<accession>A0ABD0VDS4</accession>
<organism evidence="2 3">
    <name type="scientific">Dendrobium thyrsiflorum</name>
    <name type="common">Pinecone-like raceme dendrobium</name>
    <name type="synonym">Orchid</name>
    <dbReference type="NCBI Taxonomy" id="117978"/>
    <lineage>
        <taxon>Eukaryota</taxon>
        <taxon>Viridiplantae</taxon>
        <taxon>Streptophyta</taxon>
        <taxon>Embryophyta</taxon>
        <taxon>Tracheophyta</taxon>
        <taxon>Spermatophyta</taxon>
        <taxon>Magnoliopsida</taxon>
        <taxon>Liliopsida</taxon>
        <taxon>Asparagales</taxon>
        <taxon>Orchidaceae</taxon>
        <taxon>Epidendroideae</taxon>
        <taxon>Malaxideae</taxon>
        <taxon>Dendrobiinae</taxon>
        <taxon>Dendrobium</taxon>
    </lineage>
</organism>
<evidence type="ECO:0000313" key="3">
    <source>
        <dbReference type="Proteomes" id="UP001552299"/>
    </source>
</evidence>